<dbReference type="PANTHER" id="PTHR33376">
    <property type="match status" value="1"/>
</dbReference>
<evidence type="ECO:0000256" key="2">
    <source>
        <dbReference type="ARBA" id="ARBA00022448"/>
    </source>
</evidence>
<dbReference type="EMBL" id="LAZR01006456">
    <property type="protein sequence ID" value="KKM91996.1"/>
    <property type="molecule type" value="Genomic_DNA"/>
</dbReference>
<keyword evidence="3" id="KW-0732">Signal</keyword>
<reference evidence="4" key="1">
    <citation type="journal article" date="2015" name="Nature">
        <title>Complex archaea that bridge the gap between prokaryotes and eukaryotes.</title>
        <authorList>
            <person name="Spang A."/>
            <person name="Saw J.H."/>
            <person name="Jorgensen S.L."/>
            <person name="Zaremba-Niedzwiedzka K."/>
            <person name="Martijn J."/>
            <person name="Lind A.E."/>
            <person name="van Eijk R."/>
            <person name="Schleper C."/>
            <person name="Guy L."/>
            <person name="Ettema T.J."/>
        </authorList>
    </citation>
    <scope>NUCLEOTIDE SEQUENCE</scope>
</reference>
<dbReference type="CDD" id="cd13672">
    <property type="entry name" value="PBP2_TRAP_Siap"/>
    <property type="match status" value="1"/>
</dbReference>
<sequence length="334" mass="37826">MIRLAHIFVMSVLLLLMVTAPSFATGKKDTLQYTLKFNTVAGPKQPQVKGLQVFAREVEKLSNGRITVKIFHSGQLGNQQTQLTGVMRGTLDMTFTDPNSLAQFDKRLGIFGAAYLFRDLDHMYRVMEGPVGAEYFERLAAGRGVRPLDVWYLGTRQLNLRDKAVRTPADMKGVKLRMPNSPQWIALGRALGANPTPLGFGEVYLALKTGVVDGQDNPLPTDKAQKFYEVTKYIVLTSHQIGMVWPSINERLWQKMPDEYRGWMIEALRAARAHQNRIVLEGEASLVEEFEGVHGMTIVRDPDREAFMRHALESYREFEDDWGKGMYEKIQGSK</sequence>
<keyword evidence="2" id="KW-0813">Transport</keyword>
<dbReference type="InterPro" id="IPR004682">
    <property type="entry name" value="TRAP_DctP"/>
</dbReference>
<accession>A0A0F9LY00</accession>
<dbReference type="AlphaFoldDB" id="A0A0F9LY00"/>
<dbReference type="PIRSF" id="PIRSF006470">
    <property type="entry name" value="DctB"/>
    <property type="match status" value="1"/>
</dbReference>
<dbReference type="Pfam" id="PF03480">
    <property type="entry name" value="DctP"/>
    <property type="match status" value="1"/>
</dbReference>
<dbReference type="GO" id="GO:0030288">
    <property type="term" value="C:outer membrane-bounded periplasmic space"/>
    <property type="evidence" value="ECO:0007669"/>
    <property type="project" value="InterPro"/>
</dbReference>
<protein>
    <submittedName>
        <fullName evidence="4">Uncharacterized protein</fullName>
    </submittedName>
</protein>
<dbReference type="InterPro" id="IPR018389">
    <property type="entry name" value="DctP_fam"/>
</dbReference>
<evidence type="ECO:0000256" key="1">
    <source>
        <dbReference type="ARBA" id="ARBA00004196"/>
    </source>
</evidence>
<dbReference type="Gene3D" id="3.40.190.170">
    <property type="entry name" value="Bacterial extracellular solute-binding protein, family 7"/>
    <property type="match status" value="1"/>
</dbReference>
<evidence type="ECO:0000313" key="4">
    <source>
        <dbReference type="EMBL" id="KKM91996.1"/>
    </source>
</evidence>
<name>A0A0F9LY00_9ZZZZ</name>
<dbReference type="NCBIfam" id="NF037995">
    <property type="entry name" value="TRAP_S1"/>
    <property type="match status" value="1"/>
</dbReference>
<gene>
    <name evidence="4" type="ORF">LCGC14_1222920</name>
</gene>
<dbReference type="GO" id="GO:0055085">
    <property type="term" value="P:transmembrane transport"/>
    <property type="evidence" value="ECO:0007669"/>
    <property type="project" value="InterPro"/>
</dbReference>
<dbReference type="PANTHER" id="PTHR33376:SF4">
    <property type="entry name" value="SIALIC ACID-BINDING PERIPLASMIC PROTEIN SIAP"/>
    <property type="match status" value="1"/>
</dbReference>
<dbReference type="NCBIfam" id="TIGR00787">
    <property type="entry name" value="dctP"/>
    <property type="match status" value="1"/>
</dbReference>
<proteinExistence type="predicted"/>
<evidence type="ECO:0000256" key="3">
    <source>
        <dbReference type="ARBA" id="ARBA00022729"/>
    </source>
</evidence>
<dbReference type="InterPro" id="IPR038404">
    <property type="entry name" value="TRAP_DctP_sf"/>
</dbReference>
<comment type="subcellular location">
    <subcellularLocation>
        <location evidence="1">Cell envelope</location>
    </subcellularLocation>
</comment>
<comment type="caution">
    <text evidence="4">The sequence shown here is derived from an EMBL/GenBank/DDBJ whole genome shotgun (WGS) entry which is preliminary data.</text>
</comment>
<organism evidence="4">
    <name type="scientific">marine sediment metagenome</name>
    <dbReference type="NCBI Taxonomy" id="412755"/>
    <lineage>
        <taxon>unclassified sequences</taxon>
        <taxon>metagenomes</taxon>
        <taxon>ecological metagenomes</taxon>
    </lineage>
</organism>